<comment type="caution">
    <text evidence="2">The sequence shown here is derived from an EMBL/GenBank/DDBJ whole genome shotgun (WGS) entry which is preliminary data.</text>
</comment>
<reference evidence="2" key="1">
    <citation type="journal article" date="2015" name="Nature">
        <title>Complex archaea that bridge the gap between prokaryotes and eukaryotes.</title>
        <authorList>
            <person name="Spang A."/>
            <person name="Saw J.H."/>
            <person name="Jorgensen S.L."/>
            <person name="Zaremba-Niedzwiedzka K."/>
            <person name="Martijn J."/>
            <person name="Lind A.E."/>
            <person name="van Eijk R."/>
            <person name="Schleper C."/>
            <person name="Guy L."/>
            <person name="Ettema T.J."/>
        </authorList>
    </citation>
    <scope>NUCLEOTIDE SEQUENCE</scope>
</reference>
<protein>
    <submittedName>
        <fullName evidence="2">Uncharacterized protein</fullName>
    </submittedName>
</protein>
<gene>
    <name evidence="2" type="ORF">LCGC14_2006380</name>
</gene>
<feature type="region of interest" description="Disordered" evidence="1">
    <location>
        <begin position="64"/>
        <end position="83"/>
    </location>
</feature>
<organism evidence="2">
    <name type="scientific">marine sediment metagenome</name>
    <dbReference type="NCBI Taxonomy" id="412755"/>
    <lineage>
        <taxon>unclassified sequences</taxon>
        <taxon>metagenomes</taxon>
        <taxon>ecological metagenomes</taxon>
    </lineage>
</organism>
<accession>A0A0F9HF19</accession>
<evidence type="ECO:0000313" key="2">
    <source>
        <dbReference type="EMBL" id="KKL80275.1"/>
    </source>
</evidence>
<proteinExistence type="predicted"/>
<dbReference type="AlphaFoldDB" id="A0A0F9HF19"/>
<evidence type="ECO:0000256" key="1">
    <source>
        <dbReference type="SAM" id="MobiDB-lite"/>
    </source>
</evidence>
<name>A0A0F9HF19_9ZZZZ</name>
<dbReference type="EMBL" id="LAZR01022902">
    <property type="protein sequence ID" value="KKL80275.1"/>
    <property type="molecule type" value="Genomic_DNA"/>
</dbReference>
<sequence>MDSRKLEKIPGGDIQTLLRGVSHLDPVTKWQFVANKLQGEVYMLRHRLAVTEKALVTSMKGMTLKPTNRINHPEKYRKKTNVN</sequence>